<dbReference type="FunFam" id="3.40.50.150:FF:000009">
    <property type="entry name" value="23S rRNA (Uracil(1939)-C(5))-methyltransferase RlmD"/>
    <property type="match status" value="1"/>
</dbReference>
<gene>
    <name evidence="6" type="ORF">HMPREF9709_01861</name>
</gene>
<feature type="binding site" evidence="4">
    <location>
        <position position="335"/>
    </location>
    <ligand>
        <name>S-adenosyl-L-methionine</name>
        <dbReference type="ChEBI" id="CHEBI:59789"/>
    </ligand>
</feature>
<accession>H3NRA0</accession>
<reference evidence="6 7" key="1">
    <citation type="submission" date="2012-01" db="EMBL/GenBank/DDBJ databases">
        <title>The Genome Sequence of Helcococcus kunzii ATCC 51366.</title>
        <authorList>
            <consortium name="The Broad Institute Genome Sequencing Platform"/>
            <person name="Earl A."/>
            <person name="Ward D."/>
            <person name="Feldgarden M."/>
            <person name="Gevers D."/>
            <person name="Huys G."/>
            <person name="Young S.K."/>
            <person name="Zeng Q."/>
            <person name="Gargeya S."/>
            <person name="Fitzgerald M."/>
            <person name="Haas B."/>
            <person name="Abouelleil A."/>
            <person name="Alvarado L."/>
            <person name="Arachchi H.M."/>
            <person name="Berlin A."/>
            <person name="Chapman S.B."/>
            <person name="Gearin G."/>
            <person name="Goldberg J."/>
            <person name="Griggs A."/>
            <person name="Gujja S."/>
            <person name="Hansen M."/>
            <person name="Heiman D."/>
            <person name="Howarth C."/>
            <person name="Larimer J."/>
            <person name="Lui A."/>
            <person name="MacDonald P.J.P."/>
            <person name="McCowen C."/>
            <person name="Montmayeur A."/>
            <person name="Murphy C."/>
            <person name="Neiman D."/>
            <person name="Pearson M."/>
            <person name="Priest M."/>
            <person name="Roberts A."/>
            <person name="Saif S."/>
            <person name="Shea T."/>
            <person name="Sisk P."/>
            <person name="Stolte C."/>
            <person name="Sykes S."/>
            <person name="Wortman J."/>
            <person name="Nusbaum C."/>
            <person name="Birren B."/>
        </authorList>
    </citation>
    <scope>NUCLEOTIDE SEQUENCE [LARGE SCALE GENOMIC DNA]</scope>
    <source>
        <strain evidence="6 7">ATCC 51366</strain>
    </source>
</reference>
<dbReference type="eggNOG" id="COG2265">
    <property type="taxonomic scope" value="Bacteria"/>
</dbReference>
<feature type="active site" description="Nucleophile" evidence="4">
    <location>
        <position position="407"/>
    </location>
</feature>
<dbReference type="AlphaFoldDB" id="H3NRA0"/>
<dbReference type="PATRIC" id="fig|883114.3.peg.1856"/>
<dbReference type="InterPro" id="IPR029063">
    <property type="entry name" value="SAM-dependent_MTases_sf"/>
</dbReference>
<keyword evidence="1 4" id="KW-0489">Methyltransferase</keyword>
<protein>
    <submittedName>
        <fullName evidence="6">23S rRNA (Uracil-5-)-methyltransferase RumA</fullName>
    </submittedName>
</protein>
<evidence type="ECO:0000313" key="6">
    <source>
        <dbReference type="EMBL" id="EHR31652.1"/>
    </source>
</evidence>
<dbReference type="EMBL" id="AGEI01000038">
    <property type="protein sequence ID" value="EHR31652.1"/>
    <property type="molecule type" value="Genomic_DNA"/>
</dbReference>
<dbReference type="NCBIfam" id="TIGR00479">
    <property type="entry name" value="rumA"/>
    <property type="match status" value="1"/>
</dbReference>
<dbReference type="InterPro" id="IPR010280">
    <property type="entry name" value="U5_MeTrfase_fam"/>
</dbReference>
<dbReference type="InterPro" id="IPR012340">
    <property type="entry name" value="NA-bd_OB-fold"/>
</dbReference>
<feature type="binding site" evidence="4">
    <location>
        <position position="314"/>
    </location>
    <ligand>
        <name>S-adenosyl-L-methionine</name>
        <dbReference type="ChEBI" id="CHEBI:59789"/>
    </ligand>
</feature>
<dbReference type="PANTHER" id="PTHR11061">
    <property type="entry name" value="RNA M5U METHYLTRANSFERASE"/>
    <property type="match status" value="1"/>
</dbReference>
<dbReference type="SUPFAM" id="SSF53335">
    <property type="entry name" value="S-adenosyl-L-methionine-dependent methyltransferases"/>
    <property type="match status" value="1"/>
</dbReference>
<comment type="caution">
    <text evidence="6">The sequence shown here is derived from an EMBL/GenBank/DDBJ whole genome shotgun (WGS) entry which is preliminary data.</text>
</comment>
<dbReference type="GO" id="GO:0070041">
    <property type="term" value="F:rRNA (uridine-C5-)-methyltransferase activity"/>
    <property type="evidence" value="ECO:0007669"/>
    <property type="project" value="TreeGrafter"/>
</dbReference>
<dbReference type="GeneID" id="96999765"/>
<evidence type="ECO:0000256" key="5">
    <source>
        <dbReference type="PROSITE-ProRule" id="PRU10015"/>
    </source>
</evidence>
<dbReference type="RefSeq" id="WP_005399373.1">
    <property type="nucleotide sequence ID" value="NZ_JH601089.1"/>
</dbReference>
<proteinExistence type="inferred from homology"/>
<dbReference type="Pfam" id="PF05958">
    <property type="entry name" value="tRNA_U5-meth_tr"/>
    <property type="match status" value="1"/>
</dbReference>
<keyword evidence="7" id="KW-1185">Reference proteome</keyword>
<keyword evidence="2 4" id="KW-0808">Transferase</keyword>
<name>H3NRA0_9FIRM</name>
<dbReference type="Gene3D" id="2.40.50.140">
    <property type="entry name" value="Nucleic acid-binding proteins"/>
    <property type="match status" value="1"/>
</dbReference>
<dbReference type="InterPro" id="IPR030390">
    <property type="entry name" value="MeTrfase_TrmA_AS"/>
</dbReference>
<organism evidence="6 7">
    <name type="scientific">Helcococcus kunzii ATCC 51366</name>
    <dbReference type="NCBI Taxonomy" id="883114"/>
    <lineage>
        <taxon>Bacteria</taxon>
        <taxon>Bacillati</taxon>
        <taxon>Bacillota</taxon>
        <taxon>Tissierellia</taxon>
        <taxon>Tissierellales</taxon>
        <taxon>Peptoniphilaceae</taxon>
        <taxon>Helcococcus</taxon>
    </lineage>
</organism>
<dbReference type="Proteomes" id="UP000004191">
    <property type="component" value="Unassembled WGS sequence"/>
</dbReference>
<feature type="binding site" evidence="4">
    <location>
        <position position="285"/>
    </location>
    <ligand>
        <name>S-adenosyl-L-methionine</name>
        <dbReference type="ChEBI" id="CHEBI:59789"/>
    </ligand>
</feature>
<evidence type="ECO:0000256" key="1">
    <source>
        <dbReference type="ARBA" id="ARBA00022603"/>
    </source>
</evidence>
<feature type="binding site" evidence="4">
    <location>
        <position position="380"/>
    </location>
    <ligand>
        <name>S-adenosyl-L-methionine</name>
        <dbReference type="ChEBI" id="CHEBI:59789"/>
    </ligand>
</feature>
<evidence type="ECO:0000256" key="4">
    <source>
        <dbReference type="PROSITE-ProRule" id="PRU01024"/>
    </source>
</evidence>
<dbReference type="STRING" id="883114.HMPREF9709_01861"/>
<feature type="active site" evidence="5">
    <location>
        <position position="407"/>
    </location>
</feature>
<dbReference type="GO" id="GO:0070475">
    <property type="term" value="P:rRNA base methylation"/>
    <property type="evidence" value="ECO:0007669"/>
    <property type="project" value="TreeGrafter"/>
</dbReference>
<dbReference type="PROSITE" id="PS01230">
    <property type="entry name" value="TRMA_1"/>
    <property type="match status" value="1"/>
</dbReference>
<evidence type="ECO:0000256" key="3">
    <source>
        <dbReference type="ARBA" id="ARBA00022691"/>
    </source>
</evidence>
<dbReference type="PANTHER" id="PTHR11061:SF30">
    <property type="entry name" value="TRNA (URACIL(54)-C(5))-METHYLTRANSFERASE"/>
    <property type="match status" value="1"/>
</dbReference>
<dbReference type="Gene3D" id="2.40.50.1070">
    <property type="match status" value="1"/>
</dbReference>
<dbReference type="OrthoDB" id="9804590at2"/>
<keyword evidence="3 4" id="KW-0949">S-adenosyl-L-methionine</keyword>
<dbReference type="PROSITE" id="PS51687">
    <property type="entry name" value="SAM_MT_RNA_M5U"/>
    <property type="match status" value="1"/>
</dbReference>
<dbReference type="CDD" id="cd02440">
    <property type="entry name" value="AdoMet_MTases"/>
    <property type="match status" value="1"/>
</dbReference>
<evidence type="ECO:0000256" key="2">
    <source>
        <dbReference type="ARBA" id="ARBA00022679"/>
    </source>
</evidence>
<dbReference type="HOGENOM" id="CLU_014689_7_2_9"/>
<evidence type="ECO:0000313" key="7">
    <source>
        <dbReference type="Proteomes" id="UP000004191"/>
    </source>
</evidence>
<sequence>MAEKKVKIVDMVYPNYSIGEDEEGKKYRFKGGITGQEVIIHAGRKKAGYIKAKLMEIVEKSPLEINNFCENPNACSNCKFQNLEYSKELELKEKMISNLYKKIGWEKSIKLNPSPIIENYRNKMEYTFGDSYKGGPLVLGNHTIGKFYELTEYGGCQIAHPDFEVIREYTQNFFRERGFDFFHKTTHKGDLKYYVIRYSFYQKTFMLNLVTPTTEKLTQDILDEYISGFENIKIEGKIASFYHTVSDSIAAAIKPDKITKVWGEDHLTEKINGLIFNISPFSFFQPNPKGAENLYNKALELAGDINQKTVYDLYCGTGTISQIFAKKASKVIGVEIIEEAVEKARQNAEINGLSNLDFRANDVLAEIDNLTDNPDVVVLDPPRSGIHHDAIRKICKMEADKIVYISCNPETQVADLKVFTENGYTIEEIECFDQFPRTMHVEALVLMTRE</sequence>
<dbReference type="Gene3D" id="3.40.50.150">
    <property type="entry name" value="Vaccinia Virus protein VP39"/>
    <property type="match status" value="1"/>
</dbReference>
<comment type="similarity">
    <text evidence="4">Belongs to the class I-like SAM-binding methyltransferase superfamily. RNA M5U methyltransferase family.</text>
</comment>